<organism evidence="8 9">
    <name type="scientific">Acanthamoeba castellanii (strain ATCC 30010 / Neff)</name>
    <dbReference type="NCBI Taxonomy" id="1257118"/>
    <lineage>
        <taxon>Eukaryota</taxon>
        <taxon>Amoebozoa</taxon>
        <taxon>Discosea</taxon>
        <taxon>Longamoebia</taxon>
        <taxon>Centramoebida</taxon>
        <taxon>Acanthamoebidae</taxon>
        <taxon>Acanthamoeba</taxon>
    </lineage>
</organism>
<accession>L8GY59</accession>
<dbReference type="AlphaFoldDB" id="L8GY59"/>
<protein>
    <submittedName>
        <fullName evidence="8">Uncharacterized protein</fullName>
    </submittedName>
</protein>
<dbReference type="GeneID" id="14917750"/>
<feature type="transmembrane region" description="Helical" evidence="7">
    <location>
        <begin position="343"/>
        <end position="365"/>
    </location>
</feature>
<feature type="region of interest" description="Disordered" evidence="6">
    <location>
        <begin position="419"/>
        <end position="469"/>
    </location>
</feature>
<evidence type="ECO:0000256" key="2">
    <source>
        <dbReference type="ARBA" id="ARBA00022692"/>
    </source>
</evidence>
<evidence type="ECO:0000313" key="9">
    <source>
        <dbReference type="Proteomes" id="UP000011083"/>
    </source>
</evidence>
<keyword evidence="3 7" id="KW-1133">Transmembrane helix</keyword>
<evidence type="ECO:0000256" key="5">
    <source>
        <dbReference type="SAM" id="Coils"/>
    </source>
</evidence>
<dbReference type="GO" id="GO:0016020">
    <property type="term" value="C:membrane"/>
    <property type="evidence" value="ECO:0007669"/>
    <property type="project" value="UniProtKB-SubCell"/>
</dbReference>
<dbReference type="EMBL" id="KB007975">
    <property type="protein sequence ID" value="ELR17021.1"/>
    <property type="molecule type" value="Genomic_DNA"/>
</dbReference>
<dbReference type="Proteomes" id="UP000011083">
    <property type="component" value="Unassembled WGS sequence"/>
</dbReference>
<sequence>MAKFKHKVRGIFYGWTLGQEDAQKPSGAYASAHLDSLGKLAHPMHVPLGPAPLLYEGSFASLSCIGNWLVHLPHENSLHPPRRISYSAPTKRDLRDYLRHLTRAFNVSSMTPDVLLPEATNHHTLEKILPHRRNRYLGVSVEGNVSFSWLTEDSNPLFECVTWPKVYQGIYLLLDVHTRGEGSVLSELSHMSAKVAEHLHLSTFDKLEKDRLRLRSVAMQMIKYSLGMSSDVCSGMSEYAQYFTTLRKVLSIPSGKQKIREEIEHVLNIVESVYMEEQRRKKQEEKKNSKERELARRKIESMKEARRQRFETLISIAGTVTLPLVLVGGLMGMNLDDLPSVGFWPLMGYSALASFILFLLLMLWYSKVHNFIFRRFWARDAAVLRHHHQLPTEVEEDYEDEDVDHYYYNNYSNTNYHNSSNNHYHNVDNHSSSSSYGDRQNTGGDPSLGDPRAHAAAAESDTTPLLYRG</sequence>
<dbReference type="InterPro" id="IPR045863">
    <property type="entry name" value="CorA_TM1_TM2"/>
</dbReference>
<feature type="transmembrane region" description="Helical" evidence="7">
    <location>
        <begin position="312"/>
        <end position="331"/>
    </location>
</feature>
<evidence type="ECO:0000256" key="4">
    <source>
        <dbReference type="ARBA" id="ARBA00023136"/>
    </source>
</evidence>
<evidence type="ECO:0000256" key="7">
    <source>
        <dbReference type="SAM" id="Phobius"/>
    </source>
</evidence>
<feature type="compositionally biased region" description="Low complexity" evidence="6">
    <location>
        <begin position="419"/>
        <end position="436"/>
    </location>
</feature>
<dbReference type="OrthoDB" id="19007at2759"/>
<proteinExistence type="predicted"/>
<dbReference type="Gene3D" id="1.20.58.340">
    <property type="entry name" value="Magnesium transport protein CorA, transmembrane region"/>
    <property type="match status" value="1"/>
</dbReference>
<dbReference type="RefSeq" id="XP_004339034.1">
    <property type="nucleotide sequence ID" value="XM_004338986.1"/>
</dbReference>
<feature type="coiled-coil region" evidence="5">
    <location>
        <begin position="267"/>
        <end position="300"/>
    </location>
</feature>
<evidence type="ECO:0000256" key="1">
    <source>
        <dbReference type="ARBA" id="ARBA00004141"/>
    </source>
</evidence>
<dbReference type="SUPFAM" id="SSF144083">
    <property type="entry name" value="Magnesium transport protein CorA, transmembrane region"/>
    <property type="match status" value="1"/>
</dbReference>
<evidence type="ECO:0000313" key="8">
    <source>
        <dbReference type="EMBL" id="ELR17021.1"/>
    </source>
</evidence>
<keyword evidence="9" id="KW-1185">Reference proteome</keyword>
<name>L8GY59_ACACF</name>
<keyword evidence="4 7" id="KW-0472">Membrane</keyword>
<dbReference type="VEuPathDB" id="AmoebaDB:ACA1_132140"/>
<keyword evidence="2 7" id="KW-0812">Transmembrane</keyword>
<evidence type="ECO:0000256" key="6">
    <source>
        <dbReference type="SAM" id="MobiDB-lite"/>
    </source>
</evidence>
<evidence type="ECO:0000256" key="3">
    <source>
        <dbReference type="ARBA" id="ARBA00022989"/>
    </source>
</evidence>
<gene>
    <name evidence="8" type="ORF">ACA1_132140</name>
</gene>
<dbReference type="KEGG" id="acan:ACA1_132140"/>
<reference evidence="8 9" key="1">
    <citation type="journal article" date="2013" name="Genome Biol.">
        <title>Genome of Acanthamoeba castellanii highlights extensive lateral gene transfer and early evolution of tyrosine kinase signaling.</title>
        <authorList>
            <person name="Clarke M."/>
            <person name="Lohan A.J."/>
            <person name="Liu B."/>
            <person name="Lagkouvardos I."/>
            <person name="Roy S."/>
            <person name="Zafar N."/>
            <person name="Bertelli C."/>
            <person name="Schilde C."/>
            <person name="Kianianmomeni A."/>
            <person name="Burglin T.R."/>
            <person name="Frech C."/>
            <person name="Turcotte B."/>
            <person name="Kopec K.O."/>
            <person name="Synnott J.M."/>
            <person name="Choo C."/>
            <person name="Paponov I."/>
            <person name="Finkler A."/>
            <person name="Soon Heng Tan C."/>
            <person name="Hutchins A.P."/>
            <person name="Weinmeier T."/>
            <person name="Rattei T."/>
            <person name="Chu J.S."/>
            <person name="Gimenez G."/>
            <person name="Irimia M."/>
            <person name="Rigden D.J."/>
            <person name="Fitzpatrick D.A."/>
            <person name="Lorenzo-Morales J."/>
            <person name="Bateman A."/>
            <person name="Chiu C.H."/>
            <person name="Tang P."/>
            <person name="Hegemann P."/>
            <person name="Fromm H."/>
            <person name="Raoult D."/>
            <person name="Greub G."/>
            <person name="Miranda-Saavedra D."/>
            <person name="Chen N."/>
            <person name="Nash P."/>
            <person name="Ginger M.L."/>
            <person name="Horn M."/>
            <person name="Schaap P."/>
            <person name="Caler L."/>
            <person name="Loftus B."/>
        </authorList>
    </citation>
    <scope>NUCLEOTIDE SEQUENCE [LARGE SCALE GENOMIC DNA]</scope>
    <source>
        <strain evidence="8 9">Neff</strain>
    </source>
</reference>
<comment type="subcellular location">
    <subcellularLocation>
        <location evidence="1">Membrane</location>
        <topology evidence="1">Multi-pass membrane protein</topology>
    </subcellularLocation>
</comment>
<keyword evidence="5" id="KW-0175">Coiled coil</keyword>